<comment type="caution">
    <text evidence="1">The sequence shown here is derived from an EMBL/GenBank/DDBJ whole genome shotgun (WGS) entry which is preliminary data.</text>
</comment>
<keyword evidence="2" id="KW-1185">Reference proteome</keyword>
<reference evidence="2" key="1">
    <citation type="journal article" date="2019" name="Int. J. Syst. Evol. Microbiol.">
        <title>The Global Catalogue of Microorganisms (GCM) 10K type strain sequencing project: providing services to taxonomists for standard genome sequencing and annotation.</title>
        <authorList>
            <consortium name="The Broad Institute Genomics Platform"/>
            <consortium name="The Broad Institute Genome Sequencing Center for Infectious Disease"/>
            <person name="Wu L."/>
            <person name="Ma J."/>
        </authorList>
    </citation>
    <scope>NUCLEOTIDE SEQUENCE [LARGE SCALE GENOMIC DNA]</scope>
    <source>
        <strain evidence="2">CCUG 61484</strain>
    </source>
</reference>
<accession>A0ABW3AX80</accession>
<proteinExistence type="predicted"/>
<dbReference type="Proteomes" id="UP001597010">
    <property type="component" value="Unassembled WGS sequence"/>
</dbReference>
<sequence>MPNIKFSYLYRDASNYKNHSFIILNNPTSIPLVEAEKFIHRKLIDRVWLYADKWHMPDLHFNTWDSELDHPWHEFDSVELTNEIGEYDLMGFLRAIMD</sequence>
<dbReference type="EMBL" id="JBHTHZ010000014">
    <property type="protein sequence ID" value="MFD0795505.1"/>
    <property type="molecule type" value="Genomic_DNA"/>
</dbReference>
<gene>
    <name evidence="1" type="ORF">ACFQZX_17925</name>
</gene>
<protein>
    <submittedName>
        <fullName evidence="1">Uncharacterized protein</fullName>
    </submittedName>
</protein>
<name>A0ABW3AX80_9SPHI</name>
<dbReference type="RefSeq" id="WP_377117966.1">
    <property type="nucleotide sequence ID" value="NZ_JBHTHZ010000014.1"/>
</dbReference>
<evidence type="ECO:0000313" key="1">
    <source>
        <dbReference type="EMBL" id="MFD0795505.1"/>
    </source>
</evidence>
<organism evidence="1 2">
    <name type="scientific">Mucilaginibacter litoreus</name>
    <dbReference type="NCBI Taxonomy" id="1048221"/>
    <lineage>
        <taxon>Bacteria</taxon>
        <taxon>Pseudomonadati</taxon>
        <taxon>Bacteroidota</taxon>
        <taxon>Sphingobacteriia</taxon>
        <taxon>Sphingobacteriales</taxon>
        <taxon>Sphingobacteriaceae</taxon>
        <taxon>Mucilaginibacter</taxon>
    </lineage>
</organism>
<evidence type="ECO:0000313" key="2">
    <source>
        <dbReference type="Proteomes" id="UP001597010"/>
    </source>
</evidence>